<evidence type="ECO:0000313" key="1">
    <source>
        <dbReference type="EMBL" id="AXC11437.1"/>
    </source>
</evidence>
<dbReference type="KEGG" id="abas:ACPOL_2113"/>
<keyword evidence="2" id="KW-1185">Reference proteome</keyword>
<dbReference type="Proteomes" id="UP000253606">
    <property type="component" value="Chromosome"/>
</dbReference>
<reference evidence="1 2" key="1">
    <citation type="journal article" date="2018" name="Front. Microbiol.">
        <title>Hydrolytic Capabilities as a Key to Environmental Success: Chitinolytic and Cellulolytic Acidobacteria From Acidic Sub-arctic Soils and Boreal Peatlands.</title>
        <authorList>
            <person name="Belova S.E."/>
            <person name="Ravin N.V."/>
            <person name="Pankratov T.A."/>
            <person name="Rakitin A.L."/>
            <person name="Ivanova A.A."/>
            <person name="Beletsky A.V."/>
            <person name="Mardanov A.V."/>
            <person name="Sinninghe Damste J.S."/>
            <person name="Dedysh S.N."/>
        </authorList>
    </citation>
    <scope>NUCLEOTIDE SEQUENCE [LARGE SCALE GENOMIC DNA]</scope>
    <source>
        <strain evidence="1 2">SBC82</strain>
    </source>
</reference>
<evidence type="ECO:0000313" key="2">
    <source>
        <dbReference type="Proteomes" id="UP000253606"/>
    </source>
</evidence>
<accession>A0A2Z5FY92</accession>
<sequence>MFMLHRLRKAMQNGSIMSWLATSAMVLKLTKSLAVRHLTCPN</sequence>
<organism evidence="1 2">
    <name type="scientific">Acidisarcina polymorpha</name>
    <dbReference type="NCBI Taxonomy" id="2211140"/>
    <lineage>
        <taxon>Bacteria</taxon>
        <taxon>Pseudomonadati</taxon>
        <taxon>Acidobacteriota</taxon>
        <taxon>Terriglobia</taxon>
        <taxon>Terriglobales</taxon>
        <taxon>Acidobacteriaceae</taxon>
        <taxon>Acidisarcina</taxon>
    </lineage>
</organism>
<dbReference type="EMBL" id="CP030840">
    <property type="protein sequence ID" value="AXC11437.1"/>
    <property type="molecule type" value="Genomic_DNA"/>
</dbReference>
<protein>
    <submittedName>
        <fullName evidence="1">Uncharacterized protein</fullName>
    </submittedName>
</protein>
<name>A0A2Z5FY92_9BACT</name>
<gene>
    <name evidence="1" type="ORF">ACPOL_2113</name>
</gene>
<dbReference type="AlphaFoldDB" id="A0A2Z5FY92"/>
<proteinExistence type="predicted"/>